<dbReference type="InterPro" id="IPR013785">
    <property type="entry name" value="Aldolase_TIM"/>
</dbReference>
<dbReference type="NCBIfam" id="NF001273">
    <property type="entry name" value="PRK00230.1"/>
    <property type="match status" value="1"/>
</dbReference>
<feature type="binding site" evidence="9 11">
    <location>
        <position position="216"/>
    </location>
    <ligand>
        <name>substrate</name>
    </ligand>
</feature>
<comment type="function">
    <text evidence="1 9">Catalyzes the decarboxylation of orotidine 5'-monophosphate (OMP) to uridine 5'-monophosphate (UMP).</text>
</comment>
<keyword evidence="6 9" id="KW-0456">Lyase</keyword>
<evidence type="ECO:0000256" key="5">
    <source>
        <dbReference type="ARBA" id="ARBA00022975"/>
    </source>
</evidence>
<dbReference type="EC" id="4.1.1.23" evidence="9"/>
<dbReference type="UniPathway" id="UPA00070">
    <property type="reaction ID" value="UER00120"/>
</dbReference>
<dbReference type="HAMAP" id="MF_01200_B">
    <property type="entry name" value="OMPdecase_type1_B"/>
    <property type="match status" value="1"/>
</dbReference>
<dbReference type="GO" id="GO:0004590">
    <property type="term" value="F:orotidine-5'-phosphate decarboxylase activity"/>
    <property type="evidence" value="ECO:0007669"/>
    <property type="project" value="UniProtKB-UniRule"/>
</dbReference>
<evidence type="ECO:0000256" key="7">
    <source>
        <dbReference type="ARBA" id="ARBA00049157"/>
    </source>
</evidence>
<dbReference type="PANTHER" id="PTHR32119">
    <property type="entry name" value="OROTIDINE 5'-PHOSPHATE DECARBOXYLASE"/>
    <property type="match status" value="1"/>
</dbReference>
<comment type="similarity">
    <text evidence="8 9">Belongs to the OMP decarboxylase family. Type 1 subfamily.</text>
</comment>
<name>A0A450S5K1_9GAMM</name>
<dbReference type="SUPFAM" id="SSF51366">
    <property type="entry name" value="Ribulose-phoshate binding barrel"/>
    <property type="match status" value="1"/>
</dbReference>
<feature type="binding site" evidence="9 11">
    <location>
        <position position="31"/>
    </location>
    <ligand>
        <name>substrate</name>
    </ligand>
</feature>
<dbReference type="InterPro" id="IPR047596">
    <property type="entry name" value="OMPdecase_bac"/>
</dbReference>
<accession>A0A450S5K1</accession>
<comment type="pathway">
    <text evidence="2 9 12">Pyrimidine metabolism; UMP biosynthesis via de novo pathway; UMP from orotate: step 2/2.</text>
</comment>
<dbReference type="InterPro" id="IPR011060">
    <property type="entry name" value="RibuloseP-bd_barrel"/>
</dbReference>
<dbReference type="InterPro" id="IPR014732">
    <property type="entry name" value="OMPdecase"/>
</dbReference>
<comment type="subunit">
    <text evidence="3 9">Homodimer.</text>
</comment>
<feature type="active site" description="For OMPdecase activity" evidence="10">
    <location>
        <position position="80"/>
    </location>
</feature>
<proteinExistence type="inferred from homology"/>
<evidence type="ECO:0000256" key="1">
    <source>
        <dbReference type="ARBA" id="ARBA00002356"/>
    </source>
</evidence>
<evidence type="ECO:0000256" key="4">
    <source>
        <dbReference type="ARBA" id="ARBA00022793"/>
    </source>
</evidence>
<evidence type="ECO:0000259" key="13">
    <source>
        <dbReference type="SMART" id="SM00934"/>
    </source>
</evidence>
<sequence length="266" mass="28920">MIRSRMPVGFPVRLWNRGIPMGREQVCVALDVDSVEKALDLVARLSPWVGVFKIGHQLFTSQGPDMVKAVKARGAEVFLDLKYHDIPNTVSRAARAALGLGVKMLNVHCLGGAGMMRTLVEDMGRESARTEEPMPLLLGVTVLTSLSEQELRAELLVSLPLAEYVVHLARLAQDAGMDGVVCSPREIEPIRRACGPGFVLVTPGIRPAWAGDDDDQQRVATPRAALCAGADYIVVGRPITEARDPEEAAERLLLEVTTSTCNFELK</sequence>
<feature type="active site" description="For OMPdecase activity" evidence="10">
    <location>
        <position position="82"/>
    </location>
</feature>
<feature type="domain" description="Orotidine 5'-phosphate decarboxylase" evidence="13">
    <location>
        <begin position="25"/>
        <end position="252"/>
    </location>
</feature>
<evidence type="ECO:0000256" key="10">
    <source>
        <dbReference type="PIRSR" id="PIRSR614732-1"/>
    </source>
</evidence>
<evidence type="ECO:0000256" key="12">
    <source>
        <dbReference type="RuleBase" id="RU000512"/>
    </source>
</evidence>
<gene>
    <name evidence="9" type="primary">pyrF</name>
    <name evidence="14" type="ORF">BECKFW1821A_GA0114235_101529</name>
</gene>
<feature type="binding site" evidence="9 11">
    <location>
        <position position="144"/>
    </location>
    <ligand>
        <name>substrate</name>
    </ligand>
</feature>
<dbReference type="NCBIfam" id="TIGR01740">
    <property type="entry name" value="pyrF"/>
    <property type="match status" value="1"/>
</dbReference>
<feature type="binding site" evidence="9 11">
    <location>
        <position position="237"/>
    </location>
    <ligand>
        <name>substrate</name>
    </ligand>
</feature>
<evidence type="ECO:0000256" key="3">
    <source>
        <dbReference type="ARBA" id="ARBA00011738"/>
    </source>
</evidence>
<dbReference type="Gene3D" id="3.20.20.70">
    <property type="entry name" value="Aldolase class I"/>
    <property type="match status" value="1"/>
</dbReference>
<feature type="active site" description="For OMPdecase activity" evidence="10">
    <location>
        <position position="85"/>
    </location>
</feature>
<evidence type="ECO:0000256" key="2">
    <source>
        <dbReference type="ARBA" id="ARBA00004861"/>
    </source>
</evidence>
<dbReference type="GO" id="GO:0005829">
    <property type="term" value="C:cytosol"/>
    <property type="evidence" value="ECO:0007669"/>
    <property type="project" value="TreeGrafter"/>
</dbReference>
<dbReference type="PROSITE" id="PS00156">
    <property type="entry name" value="OMPDECASE"/>
    <property type="match status" value="1"/>
</dbReference>
<dbReference type="SMART" id="SM00934">
    <property type="entry name" value="OMPdecase"/>
    <property type="match status" value="1"/>
</dbReference>
<feature type="binding site" evidence="9 11">
    <location>
        <position position="236"/>
    </location>
    <ligand>
        <name>substrate</name>
    </ligand>
</feature>
<feature type="active site" description="Proton donor" evidence="9">
    <location>
        <position position="82"/>
    </location>
</feature>
<reference evidence="14" key="1">
    <citation type="submission" date="2019-02" db="EMBL/GenBank/DDBJ databases">
        <authorList>
            <person name="Gruber-Vodicka R. H."/>
            <person name="Seah K. B. B."/>
        </authorList>
    </citation>
    <scope>NUCLEOTIDE SEQUENCE</scope>
    <source>
        <strain evidence="14">BECK_BZ15</strain>
    </source>
</reference>
<evidence type="ECO:0000256" key="9">
    <source>
        <dbReference type="HAMAP-Rule" id="MF_01200"/>
    </source>
</evidence>
<dbReference type="PANTHER" id="PTHR32119:SF2">
    <property type="entry name" value="OROTIDINE 5'-PHOSPHATE DECARBOXYLASE"/>
    <property type="match status" value="1"/>
</dbReference>
<feature type="binding site" evidence="9">
    <location>
        <begin position="80"/>
        <end position="89"/>
    </location>
    <ligand>
        <name>substrate</name>
    </ligand>
</feature>
<feature type="binding site" evidence="9 11">
    <location>
        <position position="206"/>
    </location>
    <ligand>
        <name>substrate</name>
    </ligand>
</feature>
<dbReference type="AlphaFoldDB" id="A0A450S5K1"/>
<evidence type="ECO:0000256" key="11">
    <source>
        <dbReference type="PIRSR" id="PIRSR614732-2"/>
    </source>
</evidence>
<dbReference type="CDD" id="cd04725">
    <property type="entry name" value="OMP_decarboxylase_like"/>
    <property type="match status" value="1"/>
</dbReference>
<organism evidence="14">
    <name type="scientific">Candidatus Kentrum sp. FW</name>
    <dbReference type="NCBI Taxonomy" id="2126338"/>
    <lineage>
        <taxon>Bacteria</taxon>
        <taxon>Pseudomonadati</taxon>
        <taxon>Pseudomonadota</taxon>
        <taxon>Gammaproteobacteria</taxon>
        <taxon>Candidatus Kentrum</taxon>
    </lineage>
</organism>
<feature type="binding site" evidence="9 11">
    <location>
        <position position="53"/>
    </location>
    <ligand>
        <name>substrate</name>
    </ligand>
</feature>
<dbReference type="InterPro" id="IPR001754">
    <property type="entry name" value="OMPdeCOase_dom"/>
</dbReference>
<evidence type="ECO:0000256" key="6">
    <source>
        <dbReference type="ARBA" id="ARBA00023239"/>
    </source>
</evidence>
<dbReference type="Pfam" id="PF00215">
    <property type="entry name" value="OMPdecase"/>
    <property type="match status" value="1"/>
</dbReference>
<keyword evidence="4 9" id="KW-0210">Decarboxylase</keyword>
<protein>
    <recommendedName>
        <fullName evidence="9">Orotidine 5'-phosphate decarboxylase</fullName>
        <ecNumber evidence="9">4.1.1.23</ecNumber>
    </recommendedName>
    <alternativeName>
        <fullName evidence="9">OMP decarboxylase</fullName>
        <shortName evidence="9">OMPDCase</shortName>
        <shortName evidence="9">OMPdecase</shortName>
    </alternativeName>
</protein>
<keyword evidence="5 9" id="KW-0665">Pyrimidine biosynthesis</keyword>
<evidence type="ECO:0000256" key="8">
    <source>
        <dbReference type="ARBA" id="ARBA00061012"/>
    </source>
</evidence>
<dbReference type="InterPro" id="IPR018089">
    <property type="entry name" value="OMPdecase_AS"/>
</dbReference>
<evidence type="ECO:0000313" key="14">
    <source>
        <dbReference type="EMBL" id="VFJ47170.1"/>
    </source>
</evidence>
<dbReference type="FunFam" id="3.20.20.70:FF:000015">
    <property type="entry name" value="Orotidine 5'-phosphate decarboxylase"/>
    <property type="match status" value="1"/>
</dbReference>
<dbReference type="GO" id="GO:0006207">
    <property type="term" value="P:'de novo' pyrimidine nucleobase biosynthetic process"/>
    <property type="evidence" value="ECO:0007669"/>
    <property type="project" value="InterPro"/>
</dbReference>
<comment type="catalytic activity">
    <reaction evidence="7 9 12">
        <text>orotidine 5'-phosphate + H(+) = UMP + CO2</text>
        <dbReference type="Rhea" id="RHEA:11596"/>
        <dbReference type="ChEBI" id="CHEBI:15378"/>
        <dbReference type="ChEBI" id="CHEBI:16526"/>
        <dbReference type="ChEBI" id="CHEBI:57538"/>
        <dbReference type="ChEBI" id="CHEBI:57865"/>
        <dbReference type="EC" id="4.1.1.23"/>
    </reaction>
</comment>
<dbReference type="EMBL" id="CAADEW010000015">
    <property type="protein sequence ID" value="VFJ47170.1"/>
    <property type="molecule type" value="Genomic_DNA"/>
</dbReference>
<dbReference type="GO" id="GO:0044205">
    <property type="term" value="P:'de novo' UMP biosynthetic process"/>
    <property type="evidence" value="ECO:0007669"/>
    <property type="project" value="UniProtKB-UniRule"/>
</dbReference>